<name>A0A3D9VJB9_THECX</name>
<dbReference type="InterPro" id="IPR029033">
    <property type="entry name" value="His_PPase_superfam"/>
</dbReference>
<protein>
    <submittedName>
        <fullName evidence="1">Phosphohistidine phosphatase</fullName>
    </submittedName>
</protein>
<dbReference type="SMART" id="SM00855">
    <property type="entry name" value="PGAM"/>
    <property type="match status" value="1"/>
</dbReference>
<dbReference type="EMBL" id="QTUC01000001">
    <property type="protein sequence ID" value="REF38304.1"/>
    <property type="molecule type" value="Genomic_DNA"/>
</dbReference>
<dbReference type="PANTHER" id="PTHR47623:SF1">
    <property type="entry name" value="OS09G0287300 PROTEIN"/>
    <property type="match status" value="1"/>
</dbReference>
<dbReference type="Gene3D" id="3.40.50.1240">
    <property type="entry name" value="Phosphoglycerate mutase-like"/>
    <property type="match status" value="1"/>
</dbReference>
<evidence type="ECO:0000313" key="2">
    <source>
        <dbReference type="Proteomes" id="UP000256485"/>
    </source>
</evidence>
<proteinExistence type="predicted"/>
<dbReference type="SUPFAM" id="SSF53254">
    <property type="entry name" value="Phosphoglycerate mutase-like"/>
    <property type="match status" value="1"/>
</dbReference>
<dbReference type="Pfam" id="PF00300">
    <property type="entry name" value="His_Phos_1"/>
    <property type="match status" value="1"/>
</dbReference>
<dbReference type="Proteomes" id="UP000256485">
    <property type="component" value="Unassembled WGS sequence"/>
</dbReference>
<evidence type="ECO:0000313" key="1">
    <source>
        <dbReference type="EMBL" id="REF38304.1"/>
    </source>
</evidence>
<dbReference type="RefSeq" id="WP_170152671.1">
    <property type="nucleotide sequence ID" value="NZ_QTUC01000001.1"/>
</dbReference>
<comment type="caution">
    <text evidence="1">The sequence shown here is derived from an EMBL/GenBank/DDBJ whole genome shotgun (WGS) entry which is preliminary data.</text>
</comment>
<keyword evidence="2" id="KW-1185">Reference proteome</keyword>
<dbReference type="InterPro" id="IPR013078">
    <property type="entry name" value="His_Pase_superF_clade-1"/>
</dbReference>
<reference evidence="1 2" key="1">
    <citation type="submission" date="2018-08" db="EMBL/GenBank/DDBJ databases">
        <title>Sequencing the genomes of 1000 actinobacteria strains.</title>
        <authorList>
            <person name="Klenk H.-P."/>
        </authorList>
    </citation>
    <scope>NUCLEOTIDE SEQUENCE [LARGE SCALE GENOMIC DNA]</scope>
    <source>
        <strain evidence="1 2">DSM 22891</strain>
    </source>
</reference>
<accession>A0A3D9VJB9</accession>
<dbReference type="AlphaFoldDB" id="A0A3D9VJB9"/>
<organism evidence="1 2">
    <name type="scientific">Thermasporomyces composti</name>
    <dbReference type="NCBI Taxonomy" id="696763"/>
    <lineage>
        <taxon>Bacteria</taxon>
        <taxon>Bacillati</taxon>
        <taxon>Actinomycetota</taxon>
        <taxon>Actinomycetes</taxon>
        <taxon>Propionibacteriales</taxon>
        <taxon>Nocardioidaceae</taxon>
        <taxon>Thermasporomyces</taxon>
    </lineage>
</organism>
<dbReference type="PANTHER" id="PTHR47623">
    <property type="entry name" value="OS09G0287300 PROTEIN"/>
    <property type="match status" value="1"/>
</dbReference>
<sequence>MTRRLLLLRHGHAASPLGIADIDRPLTGQGRRQCRQVGADCRARGLLPELVVVSPALRARQTWEALAVGMGATPEVDVDRRVYANTVDDLLEVIGELPDELMTVLIVGHNPSIAGLVDVLDNEPQRPARGALSSGYPTGTLAVVELDDPWRRVLPGAGVLREVLSPHTRLGSGPSERR</sequence>
<gene>
    <name evidence="1" type="ORF">DFJ64_3779</name>
</gene>
<dbReference type="CDD" id="cd07067">
    <property type="entry name" value="HP_PGM_like"/>
    <property type="match status" value="1"/>
</dbReference>